<keyword evidence="5" id="KW-1185">Reference proteome</keyword>
<accession>A0AA86TA79</accession>
<organism evidence="3">
    <name type="scientific">Hexamita inflata</name>
    <dbReference type="NCBI Taxonomy" id="28002"/>
    <lineage>
        <taxon>Eukaryota</taxon>
        <taxon>Metamonada</taxon>
        <taxon>Diplomonadida</taxon>
        <taxon>Hexamitidae</taxon>
        <taxon>Hexamitinae</taxon>
        <taxon>Hexamita</taxon>
    </lineage>
</organism>
<name>A0AA86TA79_9EUKA</name>
<dbReference type="PROSITE" id="PS51450">
    <property type="entry name" value="LRR"/>
    <property type="match status" value="1"/>
</dbReference>
<proteinExistence type="predicted"/>
<evidence type="ECO:0000313" key="3">
    <source>
        <dbReference type="EMBL" id="CAI9912745.1"/>
    </source>
</evidence>
<dbReference type="AlphaFoldDB" id="A0AA86TA79"/>
<dbReference type="EMBL" id="CATOUU010000003">
    <property type="protein sequence ID" value="CAI9912745.1"/>
    <property type="molecule type" value="Genomic_DNA"/>
</dbReference>
<evidence type="ECO:0000256" key="1">
    <source>
        <dbReference type="ARBA" id="ARBA00022614"/>
    </source>
</evidence>
<evidence type="ECO:0000313" key="4">
    <source>
        <dbReference type="EMBL" id="CAL5998661.1"/>
    </source>
</evidence>
<protein>
    <submittedName>
        <fullName evidence="3">Leucine-rich repeat domain superfamily</fullName>
    </submittedName>
    <submittedName>
        <fullName evidence="4">Leucine-rich_repeat domain superfamily</fullName>
    </submittedName>
</protein>
<dbReference type="Gene3D" id="3.80.10.10">
    <property type="entry name" value="Ribonuclease Inhibitor"/>
    <property type="match status" value="1"/>
</dbReference>
<dbReference type="SUPFAM" id="SSF52075">
    <property type="entry name" value="Outer arm dynein light chain 1"/>
    <property type="match status" value="1"/>
</dbReference>
<keyword evidence="1" id="KW-0433">Leucine-rich repeat</keyword>
<dbReference type="InterPro" id="IPR025875">
    <property type="entry name" value="Leu-rich_rpt_4"/>
</dbReference>
<sequence length="138" mass="16155">MTSSQLIKWQEINSINEFDSLGQSNHQIREENLALILTQLNLIPTNVTHLTINNCDLTSIQDISEINKLIELDLSYNRIKDHISELGALTKLKILNIQNNKIFRIDEWLLDDDWREKINFSLQTSQTTRSYFANRLKI</sequence>
<dbReference type="InterPro" id="IPR001611">
    <property type="entry name" value="Leu-rich_rpt"/>
</dbReference>
<gene>
    <name evidence="4" type="ORF">HINF_LOCUS15845</name>
    <name evidence="3" type="ORF">HINF_LOCUS390</name>
</gene>
<dbReference type="Proteomes" id="UP001642409">
    <property type="component" value="Unassembled WGS sequence"/>
</dbReference>
<reference evidence="3" key="1">
    <citation type="submission" date="2023-06" db="EMBL/GenBank/DDBJ databases">
        <authorList>
            <person name="Kurt Z."/>
        </authorList>
    </citation>
    <scope>NUCLEOTIDE SEQUENCE</scope>
</reference>
<dbReference type="Pfam" id="PF12799">
    <property type="entry name" value="LRR_4"/>
    <property type="match status" value="1"/>
</dbReference>
<evidence type="ECO:0000313" key="5">
    <source>
        <dbReference type="Proteomes" id="UP001642409"/>
    </source>
</evidence>
<evidence type="ECO:0000256" key="2">
    <source>
        <dbReference type="ARBA" id="ARBA00022737"/>
    </source>
</evidence>
<comment type="caution">
    <text evidence="3">The sequence shown here is derived from an EMBL/GenBank/DDBJ whole genome shotgun (WGS) entry which is preliminary data.</text>
</comment>
<keyword evidence="2" id="KW-0677">Repeat</keyword>
<reference evidence="4 5" key="2">
    <citation type="submission" date="2024-07" db="EMBL/GenBank/DDBJ databases">
        <authorList>
            <person name="Akdeniz Z."/>
        </authorList>
    </citation>
    <scope>NUCLEOTIDE SEQUENCE [LARGE SCALE GENOMIC DNA]</scope>
</reference>
<dbReference type="EMBL" id="CAXDID020000038">
    <property type="protein sequence ID" value="CAL5998661.1"/>
    <property type="molecule type" value="Genomic_DNA"/>
</dbReference>
<dbReference type="InterPro" id="IPR032675">
    <property type="entry name" value="LRR_dom_sf"/>
</dbReference>